<protein>
    <submittedName>
        <fullName evidence="1">Uncharacterized protein</fullName>
    </submittedName>
</protein>
<evidence type="ECO:0000313" key="2">
    <source>
        <dbReference type="Proteomes" id="UP001320706"/>
    </source>
</evidence>
<proteinExistence type="predicted"/>
<reference evidence="1" key="1">
    <citation type="submission" date="2024-02" db="EMBL/GenBank/DDBJ databases">
        <title>Metagenome Assembled Genome of Zalaria obscura JY119.</title>
        <authorList>
            <person name="Vighnesh L."/>
            <person name="Jagadeeshwari U."/>
            <person name="Venkata Ramana C."/>
            <person name="Sasikala C."/>
        </authorList>
    </citation>
    <scope>NUCLEOTIDE SEQUENCE</scope>
    <source>
        <strain evidence="1">JY119</strain>
    </source>
</reference>
<organism evidence="1 2">
    <name type="scientific">Zalaria obscura</name>
    <dbReference type="NCBI Taxonomy" id="2024903"/>
    <lineage>
        <taxon>Eukaryota</taxon>
        <taxon>Fungi</taxon>
        <taxon>Dikarya</taxon>
        <taxon>Ascomycota</taxon>
        <taxon>Pezizomycotina</taxon>
        <taxon>Dothideomycetes</taxon>
        <taxon>Dothideomycetidae</taxon>
        <taxon>Dothideales</taxon>
        <taxon>Zalariaceae</taxon>
        <taxon>Zalaria</taxon>
    </lineage>
</organism>
<dbReference type="EMBL" id="JAMKPW020000018">
    <property type="protein sequence ID" value="KAK8209011.1"/>
    <property type="molecule type" value="Genomic_DNA"/>
</dbReference>
<dbReference type="Proteomes" id="UP001320706">
    <property type="component" value="Unassembled WGS sequence"/>
</dbReference>
<accession>A0ACC3SDP0</accession>
<name>A0ACC3SDP0_9PEZI</name>
<sequence length="509" mass="55565">MSPLDECKKEDEIFQVEKVSSIEGRDLDTIEQTTPGAFVWLVCLAAAIGGLLFGYDTGVISGVLVVIGTDLDGRGITSSEAELITSITSAGGFVVIWLASFVFTVGAIIQATSFTIAQMSVGRLVIGLGVGSAAMIVPLYIAELSPARFRGRMVAIDAISITFGQVIAYAIDAAFYNVSAGWRWMVALGGIPSIILAVLLFWCPESPRQLIFHKKEDECAAVLRRIYPHATEDQVQDKVTLIKSGVDQALALHGEMGLYKSLKQLYVILSNLRALIVACGLMAIQQFCGFNTLMYYSGTLFAMVGFSNPIAVGVTVAGTNFLFTIFSLWKIDQVGRRRILIYTMWGMSVSLVGAAIAFHWIPINLKTMELEGSEAGWAGIVVLVCIILFVASYATGLGNVPWQANEFLPMEVRAMGTMMITMCNWGPNIIISSTFLSMMKAMTPSGAFGFYAALCFFGWIAVICFYPEVAQMTLEEVREVFQHGFGVQYAEEWRRQRKADERAARTGAV</sequence>
<gene>
    <name evidence="1" type="ORF">M8818_003975</name>
</gene>
<keyword evidence="2" id="KW-1185">Reference proteome</keyword>
<evidence type="ECO:0000313" key="1">
    <source>
        <dbReference type="EMBL" id="KAK8209011.1"/>
    </source>
</evidence>
<comment type="caution">
    <text evidence="1">The sequence shown here is derived from an EMBL/GenBank/DDBJ whole genome shotgun (WGS) entry which is preliminary data.</text>
</comment>